<dbReference type="Gene3D" id="3.40.50.1820">
    <property type="entry name" value="alpha/beta hydrolase"/>
    <property type="match status" value="1"/>
</dbReference>
<dbReference type="RefSeq" id="WP_058420973.1">
    <property type="nucleotide sequence ID" value="NZ_LKEF01000028.1"/>
</dbReference>
<dbReference type="PIRSF" id="PIRSF031982">
    <property type="entry name" value="UCP031982_abhydr"/>
    <property type="match status" value="1"/>
</dbReference>
<dbReference type="AlphaFoldDB" id="A0A0W0HPL9"/>
<dbReference type="GO" id="GO:0052689">
    <property type="term" value="F:carboxylic ester hydrolase activity"/>
    <property type="evidence" value="ECO:0007669"/>
    <property type="project" value="UniProtKB-ARBA"/>
</dbReference>
<dbReference type="Proteomes" id="UP000054197">
    <property type="component" value="Unassembled WGS sequence"/>
</dbReference>
<evidence type="ECO:0000313" key="6">
    <source>
        <dbReference type="Proteomes" id="UP000054197"/>
    </source>
</evidence>
<dbReference type="InterPro" id="IPR029058">
    <property type="entry name" value="AB_hydrolase_fold"/>
</dbReference>
<protein>
    <submittedName>
        <fullName evidence="5">Dienelactone hydrolase</fullName>
    </submittedName>
</protein>
<feature type="domain" description="AB hydrolase-1" evidence="4">
    <location>
        <begin position="82"/>
        <end position="294"/>
    </location>
</feature>
<sequence length="353" mass="37193">MKTALRALFLLCLAAPAFADESSVGFKTTTLPDAHNNRPLELVVWYPATTTAKPTLIADNAVFIGALAVPDAAPAAGEHPLVVLSHGYGGNWGKQVWLASALAHKGYIVAAVNHPGTTTKDRNPQAAAQLWQRPADLSRAIDAVLAQPKQFGAVANQQIAAVGHSLGGWTVLEIAGARFDPDLFARDCAEHPKLGGCIGYHEMNPAATPEGKARLAADLSDKRVTAIVSLDLGLSRGMTDASLAAFKVPALVIAGGVPTEDMDPNLESANLVKHLPKASTQYVEISDATHFSFMSICKPGAIKLIEESSPGDGMICRDGEGGRPRAVIQQQVVGLITGFLGRLSTQDQKTTDR</sequence>
<dbReference type="Pfam" id="PF12697">
    <property type="entry name" value="Abhydrolase_6"/>
    <property type="match status" value="1"/>
</dbReference>
<comment type="caution">
    <text evidence="5">The sequence shown here is derived from an EMBL/GenBank/DDBJ whole genome shotgun (WGS) entry which is preliminary data.</text>
</comment>
<dbReference type="EMBL" id="LKEF01000028">
    <property type="protein sequence ID" value="KTB62740.1"/>
    <property type="molecule type" value="Genomic_DNA"/>
</dbReference>
<dbReference type="SUPFAM" id="SSF53474">
    <property type="entry name" value="alpha/beta-Hydrolases"/>
    <property type="match status" value="1"/>
</dbReference>
<accession>A0A0W0HPL9</accession>
<dbReference type="PANTHER" id="PTHR22946">
    <property type="entry name" value="DIENELACTONE HYDROLASE DOMAIN-CONTAINING PROTEIN-RELATED"/>
    <property type="match status" value="1"/>
</dbReference>
<proteinExistence type="inferred from homology"/>
<comment type="similarity">
    <text evidence="2">Belongs to the AB hydrolase superfamily. FUS2 hydrolase family.</text>
</comment>
<reference evidence="5 6" key="1">
    <citation type="submission" date="2015-09" db="EMBL/GenBank/DDBJ databases">
        <title>Genome sequence of ICMP 11288.</title>
        <authorList>
            <person name="Visnovsky S."/>
            <person name="Lu A."/>
            <person name="Panda P."/>
            <person name="Pitman A."/>
        </authorList>
    </citation>
    <scope>NUCLEOTIDE SEQUENCE [LARGE SCALE GENOMIC DNA]</scope>
    <source>
        <strain evidence="5 6">ICMP 11288</strain>
    </source>
</reference>
<gene>
    <name evidence="5" type="ORF">AO063_10865</name>
</gene>
<evidence type="ECO:0000259" key="4">
    <source>
        <dbReference type="Pfam" id="PF12697"/>
    </source>
</evidence>
<feature type="signal peptide" evidence="3">
    <location>
        <begin position="1"/>
        <end position="19"/>
    </location>
</feature>
<evidence type="ECO:0000313" key="5">
    <source>
        <dbReference type="EMBL" id="KTB62740.1"/>
    </source>
</evidence>
<evidence type="ECO:0000256" key="1">
    <source>
        <dbReference type="ARBA" id="ARBA00022801"/>
    </source>
</evidence>
<dbReference type="InterPro" id="IPR000073">
    <property type="entry name" value="AB_hydrolase_1"/>
</dbReference>
<dbReference type="PANTHER" id="PTHR22946:SF9">
    <property type="entry name" value="POLYKETIDE TRANSFERASE AF380"/>
    <property type="match status" value="1"/>
</dbReference>
<dbReference type="InterPro" id="IPR050261">
    <property type="entry name" value="FrsA_esterase"/>
</dbReference>
<organism evidence="5 6">
    <name type="scientific">Pseudomonas fluorescens ICMP 11288</name>
    <dbReference type="NCBI Taxonomy" id="1198309"/>
    <lineage>
        <taxon>Bacteria</taxon>
        <taxon>Pseudomonadati</taxon>
        <taxon>Pseudomonadota</taxon>
        <taxon>Gammaproteobacteria</taxon>
        <taxon>Pseudomonadales</taxon>
        <taxon>Pseudomonadaceae</taxon>
        <taxon>Pseudomonas</taxon>
    </lineage>
</organism>
<keyword evidence="3" id="KW-0732">Signal</keyword>
<name>A0A0W0HPL9_PSEFL</name>
<evidence type="ECO:0000256" key="2">
    <source>
        <dbReference type="ARBA" id="ARBA00038115"/>
    </source>
</evidence>
<feature type="chain" id="PRO_5006903651" evidence="3">
    <location>
        <begin position="20"/>
        <end position="353"/>
    </location>
</feature>
<dbReference type="InterPro" id="IPR016986">
    <property type="entry name" value="UCP031982_abhydr"/>
</dbReference>
<evidence type="ECO:0000256" key="3">
    <source>
        <dbReference type="SAM" id="SignalP"/>
    </source>
</evidence>
<keyword evidence="1 5" id="KW-0378">Hydrolase</keyword>